<name>A0A370TUQ9_9HELO</name>
<gene>
    <name evidence="1" type="ORF">BP5553_03607</name>
</gene>
<dbReference type="AlphaFoldDB" id="A0A370TUQ9"/>
<dbReference type="Proteomes" id="UP000254866">
    <property type="component" value="Unassembled WGS sequence"/>
</dbReference>
<keyword evidence="2" id="KW-1185">Reference proteome</keyword>
<protein>
    <recommendedName>
        <fullName evidence="3">F-box domain-containing protein</fullName>
    </recommendedName>
</protein>
<dbReference type="EMBL" id="NPIC01000002">
    <property type="protein sequence ID" value="RDL39267.1"/>
    <property type="molecule type" value="Genomic_DNA"/>
</dbReference>
<proteinExistence type="predicted"/>
<sequence>MPQHYNNNREYEMALQMMSQEEYPMDIDVDNGGNSGESSSAMMQPDASTVSIRGHQNTTEWNPTLLYMPIAVLGKLFSLLNPIDATCLSLASKVLYNIPPRLKDQKLPSQMDTSTLYTYPAVHLLAGSPFSKTPIERRLVSARGCTHCVPVRYFPAHCELHFHLKSWMPKHLRYCEGLCKQFTTSRAGREKQKYFQPDAYAEFIADWCAIDDTQDELQLNGGRSFGSGRLFGNVPAPNRPIQQISNGHYPVVRSCPVIGRYTDPNEEFCGTCGVSYKKQYERGRMRLNPITEDGVKLPLYYNWQSKWNDRVY</sequence>
<evidence type="ECO:0000313" key="2">
    <source>
        <dbReference type="Proteomes" id="UP000254866"/>
    </source>
</evidence>
<dbReference type="GeneID" id="43596456"/>
<evidence type="ECO:0000313" key="1">
    <source>
        <dbReference type="EMBL" id="RDL39267.1"/>
    </source>
</evidence>
<organism evidence="1 2">
    <name type="scientific">Venustampulla echinocandica</name>
    <dbReference type="NCBI Taxonomy" id="2656787"/>
    <lineage>
        <taxon>Eukaryota</taxon>
        <taxon>Fungi</taxon>
        <taxon>Dikarya</taxon>
        <taxon>Ascomycota</taxon>
        <taxon>Pezizomycotina</taxon>
        <taxon>Leotiomycetes</taxon>
        <taxon>Helotiales</taxon>
        <taxon>Pleuroascaceae</taxon>
        <taxon>Venustampulla</taxon>
    </lineage>
</organism>
<accession>A0A370TUQ9</accession>
<dbReference type="RefSeq" id="XP_031871923.1">
    <property type="nucleotide sequence ID" value="XM_032012230.1"/>
</dbReference>
<dbReference type="OrthoDB" id="3445164at2759"/>
<reference evidence="1 2" key="1">
    <citation type="journal article" date="2018" name="IMA Fungus">
        <title>IMA Genome-F 9: Draft genome sequence of Annulohypoxylon stygium, Aspergillus mulundensis, Berkeleyomyces basicola (syn. Thielaviopsis basicola), Ceratocystis smalleyi, two Cercospora beticola strains, Coleophoma cylindrospora, Fusarium fracticaudum, Phialophora cf. hyalina, and Morchella septimelata.</title>
        <authorList>
            <person name="Wingfield B.D."/>
            <person name="Bills G.F."/>
            <person name="Dong Y."/>
            <person name="Huang W."/>
            <person name="Nel W.J."/>
            <person name="Swalarsk-Parry B.S."/>
            <person name="Vaghefi N."/>
            <person name="Wilken P.M."/>
            <person name="An Z."/>
            <person name="de Beer Z.W."/>
            <person name="De Vos L."/>
            <person name="Chen L."/>
            <person name="Duong T.A."/>
            <person name="Gao Y."/>
            <person name="Hammerbacher A."/>
            <person name="Kikkert J.R."/>
            <person name="Li Y."/>
            <person name="Li H."/>
            <person name="Li K."/>
            <person name="Li Q."/>
            <person name="Liu X."/>
            <person name="Ma X."/>
            <person name="Naidoo K."/>
            <person name="Pethybridge S.J."/>
            <person name="Sun J."/>
            <person name="Steenkamp E.T."/>
            <person name="van der Nest M.A."/>
            <person name="van Wyk S."/>
            <person name="Wingfield M.J."/>
            <person name="Xiong C."/>
            <person name="Yue Q."/>
            <person name="Zhang X."/>
        </authorList>
    </citation>
    <scope>NUCLEOTIDE SEQUENCE [LARGE SCALE GENOMIC DNA]</scope>
    <source>
        <strain evidence="1 2">BP 5553</strain>
    </source>
</reference>
<comment type="caution">
    <text evidence="1">The sequence shown here is derived from an EMBL/GenBank/DDBJ whole genome shotgun (WGS) entry which is preliminary data.</text>
</comment>
<evidence type="ECO:0008006" key="3">
    <source>
        <dbReference type="Google" id="ProtNLM"/>
    </source>
</evidence>